<evidence type="ECO:0000313" key="2">
    <source>
        <dbReference type="Proteomes" id="UP001165064"/>
    </source>
</evidence>
<name>A0ACB5SZF6_AMBMO</name>
<gene>
    <name evidence="1" type="ORF">Amon02_000309200</name>
</gene>
<dbReference type="Proteomes" id="UP001165064">
    <property type="component" value="Unassembled WGS sequence"/>
</dbReference>
<protein>
    <submittedName>
        <fullName evidence="1">Unnamed protein product</fullName>
    </submittedName>
</protein>
<dbReference type="EMBL" id="BSXS01001903">
    <property type="protein sequence ID" value="GME77594.1"/>
    <property type="molecule type" value="Genomic_DNA"/>
</dbReference>
<proteinExistence type="predicted"/>
<evidence type="ECO:0000313" key="1">
    <source>
        <dbReference type="EMBL" id="GME77594.1"/>
    </source>
</evidence>
<comment type="caution">
    <text evidence="1">The sequence shown here is derived from an EMBL/GenBank/DDBJ whole genome shotgun (WGS) entry which is preliminary data.</text>
</comment>
<reference evidence="1" key="1">
    <citation type="submission" date="2023-04" db="EMBL/GenBank/DDBJ databases">
        <title>Ambrosiozyma monospora NBRC 10751.</title>
        <authorList>
            <person name="Ichikawa N."/>
            <person name="Sato H."/>
            <person name="Tonouchi N."/>
        </authorList>
    </citation>
    <scope>NUCLEOTIDE SEQUENCE</scope>
    <source>
        <strain evidence="1">NBRC 10751</strain>
    </source>
</reference>
<accession>A0ACB5SZF6</accession>
<sequence length="202" mass="21783">MSADAESKQSAEVLAQLFSKLSVATPETRDAAATNVASFLNGEIVEHDVPYEFFQSLAKAIKDKKTAVNALAAVSRIANEADLSPSVEPYIVELVPVISEKAGDKQTETRTAAATALKAITKGTTPAAIKDLLAKLISQLEKTSKWQEKIALLDCISILVDTAKTQLALRMPELIPVLSEAMWDTKNDVKKAATETMTKFGY</sequence>
<keyword evidence="2" id="KW-1185">Reference proteome</keyword>
<organism evidence="1 2">
    <name type="scientific">Ambrosiozyma monospora</name>
    <name type="common">Yeast</name>
    <name type="synonym">Endomycopsis monosporus</name>
    <dbReference type="NCBI Taxonomy" id="43982"/>
    <lineage>
        <taxon>Eukaryota</taxon>
        <taxon>Fungi</taxon>
        <taxon>Dikarya</taxon>
        <taxon>Ascomycota</taxon>
        <taxon>Saccharomycotina</taxon>
        <taxon>Pichiomycetes</taxon>
        <taxon>Pichiales</taxon>
        <taxon>Pichiaceae</taxon>
        <taxon>Ambrosiozyma</taxon>
    </lineage>
</organism>